<dbReference type="AlphaFoldDB" id="A0A2D2D4G6"/>
<dbReference type="PANTHER" id="PTHR34203:SF15">
    <property type="entry name" value="SLL1173 PROTEIN"/>
    <property type="match status" value="1"/>
</dbReference>
<accession>A0A2D2D4G6</accession>
<dbReference type="EMBL" id="CP023737">
    <property type="protein sequence ID" value="ATQ69921.1"/>
    <property type="molecule type" value="Genomic_DNA"/>
</dbReference>
<dbReference type="InterPro" id="IPR006342">
    <property type="entry name" value="FkbM_mtfrase"/>
</dbReference>
<name>A0A2D2D4G6_METT3</name>
<dbReference type="KEGG" id="mtw:CQW49_20060"/>
<dbReference type="SUPFAM" id="SSF53335">
    <property type="entry name" value="S-adenosyl-L-methionine-dependent methyltransferases"/>
    <property type="match status" value="1"/>
</dbReference>
<keyword evidence="3" id="KW-1185">Reference proteome</keyword>
<dbReference type="NCBIfam" id="TIGR01444">
    <property type="entry name" value="fkbM_fam"/>
    <property type="match status" value="1"/>
</dbReference>
<dbReference type="STRING" id="595536.GCA_000178815_01181"/>
<dbReference type="Gene3D" id="3.40.50.150">
    <property type="entry name" value="Vaccinia Virus protein VP39"/>
    <property type="match status" value="1"/>
</dbReference>
<evidence type="ECO:0000259" key="1">
    <source>
        <dbReference type="Pfam" id="PF05050"/>
    </source>
</evidence>
<sequence length="289" mass="32133">MIETQAGHPLRRRQIVLHECLMKVRPASLAALLKRILRIRRMVAKTPYGQFWIDPVSHFGGTINRHGLYEQNMINTMHKLLFPGANFVDIGSNEGYFTVIAARLVGPAGRVISIEPQERLLPVLDRNLQLNGIEGARVLNIAISDRSGEGGLRLSPDTNTGASALDRGVTKYPLRRQAVATRRLGDVLNEEGMDHVDLMKVDIEGSEYEALLGSPEIFEQHRIRALALELHPSRLAARSKRALDITDMLASYGYRYTVDEGNSVWIAPSHSEAGALSARTNRSIDRITP</sequence>
<feature type="domain" description="Methyltransferase FkbM" evidence="1">
    <location>
        <begin position="89"/>
        <end position="256"/>
    </location>
</feature>
<gene>
    <name evidence="2" type="ORF">CQW49_20060</name>
</gene>
<proteinExistence type="predicted"/>
<dbReference type="InterPro" id="IPR029063">
    <property type="entry name" value="SAM-dependent_MTases_sf"/>
</dbReference>
<organism evidence="2 3">
    <name type="scientific">Methylosinus trichosporium (strain ATCC 35070 / NCIMB 11131 / UNIQEM 75 / OB3b)</name>
    <dbReference type="NCBI Taxonomy" id="595536"/>
    <lineage>
        <taxon>Bacteria</taxon>
        <taxon>Pseudomonadati</taxon>
        <taxon>Pseudomonadota</taxon>
        <taxon>Alphaproteobacteria</taxon>
        <taxon>Hyphomicrobiales</taxon>
        <taxon>Methylocystaceae</taxon>
        <taxon>Methylosinus</taxon>
    </lineage>
</organism>
<protein>
    <recommendedName>
        <fullName evidence="1">Methyltransferase FkbM domain-containing protein</fullName>
    </recommendedName>
</protein>
<dbReference type="InterPro" id="IPR052514">
    <property type="entry name" value="SAM-dependent_MTase"/>
</dbReference>
<evidence type="ECO:0000313" key="2">
    <source>
        <dbReference type="EMBL" id="ATQ69921.1"/>
    </source>
</evidence>
<dbReference type="Pfam" id="PF05050">
    <property type="entry name" value="Methyltransf_21"/>
    <property type="match status" value="1"/>
</dbReference>
<dbReference type="Proteomes" id="UP000230709">
    <property type="component" value="Chromosome"/>
</dbReference>
<dbReference type="RefSeq" id="WP_003609472.1">
    <property type="nucleotide sequence ID" value="NZ_ADVE02000001.1"/>
</dbReference>
<dbReference type="PANTHER" id="PTHR34203">
    <property type="entry name" value="METHYLTRANSFERASE, FKBM FAMILY PROTEIN"/>
    <property type="match status" value="1"/>
</dbReference>
<evidence type="ECO:0000313" key="3">
    <source>
        <dbReference type="Proteomes" id="UP000230709"/>
    </source>
</evidence>
<reference evidence="3" key="1">
    <citation type="submission" date="2017-10" db="EMBL/GenBank/DDBJ databases">
        <title>Completed PacBio SMRT sequence of Methylosinus trichosporium OB3b reveals presence of a third large plasmid.</title>
        <authorList>
            <person name="Charles T.C."/>
            <person name="Lynch M.D.J."/>
            <person name="Heil J.R."/>
            <person name="Cheng J."/>
        </authorList>
    </citation>
    <scope>NUCLEOTIDE SEQUENCE [LARGE SCALE GENOMIC DNA]</scope>
    <source>
        <strain evidence="3">OB3b</strain>
    </source>
</reference>